<evidence type="ECO:0000256" key="5">
    <source>
        <dbReference type="ARBA" id="ARBA00023136"/>
    </source>
</evidence>
<evidence type="ECO:0000256" key="3">
    <source>
        <dbReference type="ARBA" id="ARBA00022692"/>
    </source>
</evidence>
<evidence type="ECO:0000313" key="10">
    <source>
        <dbReference type="Proteomes" id="UP000553632"/>
    </source>
</evidence>
<keyword evidence="4 6" id="KW-1133">Transmembrane helix</keyword>
<name>A0A7J6TTE2_PEROL</name>
<dbReference type="GO" id="GO:0005789">
    <property type="term" value="C:endoplasmic reticulum membrane"/>
    <property type="evidence" value="ECO:0007669"/>
    <property type="project" value="UniProtKB-SubCell"/>
</dbReference>
<keyword evidence="3 6" id="KW-0812">Transmembrane</keyword>
<feature type="transmembrane region" description="Helical" evidence="6">
    <location>
        <begin position="280"/>
        <end position="302"/>
    </location>
</feature>
<dbReference type="EMBL" id="JABANO010008546">
    <property type="protein sequence ID" value="KAF4748365.1"/>
    <property type="molecule type" value="Genomic_DNA"/>
</dbReference>
<evidence type="ECO:0000256" key="2">
    <source>
        <dbReference type="ARBA" id="ARBA00008998"/>
    </source>
</evidence>
<dbReference type="PANTHER" id="PTHR13049">
    <property type="entry name" value="DUF814-RELATED"/>
    <property type="match status" value="1"/>
</dbReference>
<feature type="transmembrane region" description="Helical" evidence="6">
    <location>
        <begin position="323"/>
        <end position="344"/>
    </location>
</feature>
<comment type="caution">
    <text evidence="6">Lacks conserved residue(s) required for the propagation of feature annotation.</text>
</comment>
<evidence type="ECO:0000259" key="8">
    <source>
        <dbReference type="Pfam" id="PF05670"/>
    </source>
</evidence>
<keyword evidence="7" id="KW-0175">Coiled coil</keyword>
<evidence type="ECO:0000256" key="4">
    <source>
        <dbReference type="ARBA" id="ARBA00022989"/>
    </source>
</evidence>
<dbReference type="Gene3D" id="1.20.1540.10">
    <property type="entry name" value="Rhomboid-like"/>
    <property type="match status" value="1"/>
</dbReference>
<comment type="subcellular location">
    <subcellularLocation>
        <location evidence="6">Endoplasmic reticulum membrane</location>
        <topology evidence="6">Multi-pass membrane protein</topology>
    </subcellularLocation>
    <subcellularLocation>
        <location evidence="1">Membrane</location>
        <topology evidence="1">Multi-pass membrane protein</topology>
    </subcellularLocation>
</comment>
<comment type="similarity">
    <text evidence="2">Belongs to the CCDC25 family.</text>
</comment>
<dbReference type="InterPro" id="IPR008532">
    <property type="entry name" value="NFACT_RNA-bd"/>
</dbReference>
<protein>
    <recommendedName>
        <fullName evidence="6">Derlin</fullName>
    </recommendedName>
</protein>
<keyword evidence="10" id="KW-1185">Reference proteome</keyword>
<dbReference type="AlphaFoldDB" id="A0A7J6TTE2"/>
<keyword evidence="6" id="KW-0256">Endoplasmic reticulum</keyword>
<dbReference type="InterPro" id="IPR007599">
    <property type="entry name" value="DER1"/>
</dbReference>
<evidence type="ECO:0000313" key="9">
    <source>
        <dbReference type="EMBL" id="KAF4748365.1"/>
    </source>
</evidence>
<feature type="coiled-coil region" evidence="7">
    <location>
        <begin position="144"/>
        <end position="187"/>
    </location>
</feature>
<reference evidence="9 10" key="1">
    <citation type="submission" date="2020-04" db="EMBL/GenBank/DDBJ databases">
        <title>Perkinsus olseni comparative genomics.</title>
        <authorList>
            <person name="Bogema D.R."/>
        </authorList>
    </citation>
    <scope>NUCLEOTIDE SEQUENCE [LARGE SCALE GENOMIC DNA]</scope>
    <source>
        <strain evidence="9 10">ATCC PRA-207</strain>
    </source>
</reference>
<gene>
    <name evidence="9" type="primary">CCDC25_2</name>
    <name evidence="9" type="ORF">FOZ63_009168</name>
</gene>
<comment type="function">
    <text evidence="6">May be involved in the degradation of misfolded endoplasmic reticulum (ER) luminal proteins.</text>
</comment>
<dbReference type="InterPro" id="IPR039730">
    <property type="entry name" value="Jlp2/Ccd25"/>
</dbReference>
<dbReference type="SUPFAM" id="SSF144091">
    <property type="entry name" value="Rhomboid-like"/>
    <property type="match status" value="1"/>
</dbReference>
<evidence type="ECO:0000256" key="1">
    <source>
        <dbReference type="ARBA" id="ARBA00004141"/>
    </source>
</evidence>
<accession>A0A7J6TTE2</accession>
<organism evidence="9 10">
    <name type="scientific">Perkinsus olseni</name>
    <name type="common">Perkinsus atlanticus</name>
    <dbReference type="NCBI Taxonomy" id="32597"/>
    <lineage>
        <taxon>Eukaryota</taxon>
        <taxon>Sar</taxon>
        <taxon>Alveolata</taxon>
        <taxon>Perkinsozoa</taxon>
        <taxon>Perkinsea</taxon>
        <taxon>Perkinsida</taxon>
        <taxon>Perkinsidae</taxon>
        <taxon>Perkinsus</taxon>
    </lineage>
</organism>
<dbReference type="InterPro" id="IPR035952">
    <property type="entry name" value="Rhomboid-like_sf"/>
</dbReference>
<comment type="similarity">
    <text evidence="6">Belongs to the derlin family.</text>
</comment>
<dbReference type="PANTHER" id="PTHR13049:SF2">
    <property type="entry name" value="COILED-COIL DOMAIN-CONTAINING PROTEIN 25"/>
    <property type="match status" value="1"/>
</dbReference>
<feature type="transmembrane region" description="Helical" evidence="6">
    <location>
        <begin position="246"/>
        <end position="268"/>
    </location>
</feature>
<feature type="domain" description="NFACT RNA-binding" evidence="8">
    <location>
        <begin position="1"/>
        <end position="111"/>
    </location>
</feature>
<comment type="caution">
    <text evidence="9">The sequence shown here is derived from an EMBL/GenBank/DDBJ whole genome shotgun (WGS) entry which is preliminary data.</text>
</comment>
<dbReference type="Pfam" id="PF05670">
    <property type="entry name" value="NFACT-R_1"/>
    <property type="match status" value="1"/>
</dbReference>
<evidence type="ECO:0000256" key="7">
    <source>
        <dbReference type="SAM" id="Coils"/>
    </source>
</evidence>
<dbReference type="Proteomes" id="UP000553632">
    <property type="component" value="Unassembled WGS sequence"/>
</dbReference>
<sequence length="468" mass="54272">MVFFYDCCDPRYKVYMGRDKYENEELLKYGWPEDVWFHVDDHSSAHVYLRRPVELPKIDDIPEEVLEEMCQLTKNNSIEGSKASKVDIVYTGFKNLRKGADMATGQVGFHDTKKCKFVRNLHRDREIVKRIEKTKREVEVDLYAEKEERDRKERLARKKAAKERAIREKAEKEAAIKEKELRSYKAFDECDELKTTNVELDGDGTIESCREIEDDFILGHRLFSSSVFTTEMDNLIGNIPPVTKGMLCISFGLMAACTLEFISPFSLYFNWEMVWEHGQWWRLFTCFLFYGDLGVGFMWNVYVMYFYCSQLEEVVFRQRSGDFVYMLLVSMFMLLGISFLTGHFSNFYSGAIIDVMTYVWARRNPGARVHVIAFTVKAPYLPWILAGISLIMGGQLADHLQGILAGHIYYFFTDVYPRMPTSHGLQVLKTPKFLNVVIPHEGSHGSLQSNGKTTPSVRAFKDGIYRDS</sequence>
<evidence type="ECO:0000256" key="6">
    <source>
        <dbReference type="RuleBase" id="RU363059"/>
    </source>
</evidence>
<proteinExistence type="inferred from homology"/>
<dbReference type="Pfam" id="PF04511">
    <property type="entry name" value="DER1"/>
    <property type="match status" value="1"/>
</dbReference>
<keyword evidence="5 6" id="KW-0472">Membrane</keyword>